<evidence type="ECO:0000313" key="3">
    <source>
        <dbReference type="Proteomes" id="UP000434957"/>
    </source>
</evidence>
<protein>
    <recommendedName>
        <fullName evidence="4">HSF-type DNA-binding domain-containing protein</fullName>
    </recommendedName>
</protein>
<proteinExistence type="predicted"/>
<organism evidence="2 3">
    <name type="scientific">Phytophthora rubi</name>
    <dbReference type="NCBI Taxonomy" id="129364"/>
    <lineage>
        <taxon>Eukaryota</taxon>
        <taxon>Sar</taxon>
        <taxon>Stramenopiles</taxon>
        <taxon>Oomycota</taxon>
        <taxon>Peronosporomycetes</taxon>
        <taxon>Peronosporales</taxon>
        <taxon>Peronosporaceae</taxon>
        <taxon>Phytophthora</taxon>
    </lineage>
</organism>
<evidence type="ECO:0008006" key="4">
    <source>
        <dbReference type="Google" id="ProtNLM"/>
    </source>
</evidence>
<evidence type="ECO:0000256" key="1">
    <source>
        <dbReference type="SAM" id="MobiDB-lite"/>
    </source>
</evidence>
<evidence type="ECO:0000313" key="2">
    <source>
        <dbReference type="EMBL" id="KAE9346164.1"/>
    </source>
</evidence>
<feature type="compositionally biased region" description="Low complexity" evidence="1">
    <location>
        <begin position="7"/>
        <end position="16"/>
    </location>
</feature>
<sequence>MMHRVHMPPMQQQQPPLSLHPERGLGAVFKSSSLRAMRVPKILGSFCDILHYEDQSILMWSKDSTYFQIFGTKGLEVAGLPKYFKRHKFSISTTLASAS</sequence>
<keyword evidence="3" id="KW-1185">Reference proteome</keyword>
<feature type="region of interest" description="Disordered" evidence="1">
    <location>
        <begin position="1"/>
        <end position="20"/>
    </location>
</feature>
<reference evidence="2 3" key="1">
    <citation type="submission" date="2018-08" db="EMBL/GenBank/DDBJ databases">
        <title>Genomic investigation of the strawberry pathogen Phytophthora fragariae indicates pathogenicity is determined by transcriptional variation in three key races.</title>
        <authorList>
            <person name="Adams T.M."/>
            <person name="Armitage A.D."/>
            <person name="Sobczyk M.K."/>
            <person name="Bates H.J."/>
            <person name="Dunwell J.M."/>
            <person name="Nellist C.F."/>
            <person name="Harrison R.J."/>
        </authorList>
    </citation>
    <scope>NUCLEOTIDE SEQUENCE [LARGE SCALE GENOMIC DNA]</scope>
    <source>
        <strain evidence="2 3">SCRP333</strain>
    </source>
</reference>
<dbReference type="EMBL" id="QXFT01000360">
    <property type="protein sequence ID" value="KAE9346164.1"/>
    <property type="molecule type" value="Genomic_DNA"/>
</dbReference>
<accession>A0A6A4FP35</accession>
<name>A0A6A4FP35_9STRA</name>
<dbReference type="AlphaFoldDB" id="A0A6A4FP35"/>
<comment type="caution">
    <text evidence="2">The sequence shown here is derived from an EMBL/GenBank/DDBJ whole genome shotgun (WGS) entry which is preliminary data.</text>
</comment>
<gene>
    <name evidence="2" type="ORF">PR003_g7572</name>
</gene>
<dbReference type="Proteomes" id="UP000434957">
    <property type="component" value="Unassembled WGS sequence"/>
</dbReference>